<dbReference type="PANTHER" id="PTHR10166:SF69">
    <property type="entry name" value="CALCIUM CHANNEL, VOLTAGE-DEPENDENT, ALPHA 2_DELTA SUBUNIT 2 ISOFORM X1"/>
    <property type="match status" value="1"/>
</dbReference>
<dbReference type="InterPro" id="IPR013680">
    <property type="entry name" value="VDCC_a2/dsu"/>
</dbReference>
<dbReference type="SUPFAM" id="SSF53300">
    <property type="entry name" value="vWA-like"/>
    <property type="match status" value="1"/>
</dbReference>
<dbReference type="InterPro" id="IPR036465">
    <property type="entry name" value="vWFA_dom_sf"/>
</dbReference>
<name>A0A556VVD0_BAGYA</name>
<evidence type="ECO:0000256" key="4">
    <source>
        <dbReference type="ARBA" id="ARBA00022729"/>
    </source>
</evidence>
<comment type="caution">
    <text evidence="13">The sequence shown here is derived from an EMBL/GenBank/DDBJ whole genome shotgun (WGS) entry which is preliminary data.</text>
</comment>
<dbReference type="CDD" id="cd12912">
    <property type="entry name" value="PDC2_MCP_like"/>
    <property type="match status" value="1"/>
</dbReference>
<accession>A0A556VVD0</accession>
<dbReference type="AlphaFoldDB" id="A0A556VVD0"/>
<dbReference type="GO" id="GO:0046872">
    <property type="term" value="F:metal ion binding"/>
    <property type="evidence" value="ECO:0007669"/>
    <property type="project" value="UniProtKB-KW"/>
</dbReference>
<dbReference type="GO" id="GO:0005891">
    <property type="term" value="C:voltage-gated calcium channel complex"/>
    <property type="evidence" value="ECO:0007669"/>
    <property type="project" value="TreeGrafter"/>
</dbReference>
<feature type="region of interest" description="Disordered" evidence="10">
    <location>
        <begin position="1"/>
        <end position="37"/>
    </location>
</feature>
<feature type="compositionally biased region" description="Basic and acidic residues" evidence="10">
    <location>
        <begin position="24"/>
        <end position="34"/>
    </location>
</feature>
<keyword evidence="8" id="KW-1015">Disulfide bond</keyword>
<dbReference type="InterPro" id="IPR013608">
    <property type="entry name" value="VWA_N"/>
</dbReference>
<evidence type="ECO:0000256" key="5">
    <source>
        <dbReference type="ARBA" id="ARBA00022837"/>
    </source>
</evidence>
<evidence type="ECO:0000256" key="1">
    <source>
        <dbReference type="ARBA" id="ARBA00004479"/>
    </source>
</evidence>
<evidence type="ECO:0000313" key="13">
    <source>
        <dbReference type="EMBL" id="TTV91459.1"/>
    </source>
</evidence>
<evidence type="ECO:0000256" key="7">
    <source>
        <dbReference type="ARBA" id="ARBA00023136"/>
    </source>
</evidence>
<evidence type="ECO:0000256" key="3">
    <source>
        <dbReference type="ARBA" id="ARBA00022723"/>
    </source>
</evidence>
<dbReference type="Proteomes" id="UP000319801">
    <property type="component" value="Unassembled WGS sequence"/>
</dbReference>
<evidence type="ECO:0000256" key="2">
    <source>
        <dbReference type="ARBA" id="ARBA00022692"/>
    </source>
</evidence>
<dbReference type="Pfam" id="PF08399">
    <property type="entry name" value="VWA_N"/>
    <property type="match status" value="1"/>
</dbReference>
<sequence>MEYGGTDSLSRRRVFAGGSAADSDLQRAVERSGDAHLPAALHVSNGSESAKKSGRMMRERARRRAGGRCTARRGGSTPCQDNPREIVEKVASDIEKLLSKKKKALELNWTQALERVFMENSRDDPSLLWQAFGSATGVTRYYPATPWRAPDKIDLYDVRRRPWYIQGASSPKDMVILANVRNKKIFKEHVAQMQAKRNHGLQKSGFHFAFNQLLNKTNVPRANCNKIIMLFTDGGEDRAQDIFEQYNWPNKTNQLILGVMGVDVHLDELKKLAPRFNLGANGYIFAIDPNGYLLLHPNLQDKVVDLPEPVTLDFLDAEVEDGSKQERYIDEAVRMYTWTPINNTDYSLGLVLPSYSEYYIQADLSDVMLQLQYLQSLLPSSFESSGHVFLAPREFCKRLHVSENNTQFLESFLSLMVEITPETEDCDQGLIHNAILDSGIVWQLATKAWKNKDLNTAAEFWDEDLEPLNSNFYRRSLDNKGYIFRAPTRTSMEDPVFTENGPMGILVTTAVEVTVQGKTLKPAVVGVKLDLEAWIDKFKILASNVSDSRQGSHKDLLCYLIDDGGFLVMSNQRDHLKKPSIADLLSLAWWTSAVAWSVVQQLFYGLVYKSWFITGDFAFAEGTETRGSSNCVTIQSQFFFTNTTNSFNMLQDCGNCSRLFHAKRIENTNLLFVVAETLPCSSCEIEKLSQVRMEFQEEIPCDVLTSARYRKGPEKCFDYNSMENTSECGRAHSLRCPIEILVWVQLMLLYLTVRS</sequence>
<dbReference type="PANTHER" id="PTHR10166">
    <property type="entry name" value="VOLTAGE-DEPENDENT CALCIUM CHANNEL SUBUNIT ALPHA-2/DELTA-RELATED"/>
    <property type="match status" value="1"/>
</dbReference>
<keyword evidence="9" id="KW-0325">Glycoprotein</keyword>
<evidence type="ECO:0000313" key="14">
    <source>
        <dbReference type="Proteomes" id="UP000319801"/>
    </source>
</evidence>
<reference evidence="13 14" key="1">
    <citation type="journal article" date="2019" name="Genome Biol. Evol.">
        <title>Whole-Genome Sequencing of the Giant Devil Catfish, Bagarius yarrelli.</title>
        <authorList>
            <person name="Jiang W."/>
            <person name="Lv Y."/>
            <person name="Cheng L."/>
            <person name="Yang K."/>
            <person name="Chao B."/>
            <person name="Wang X."/>
            <person name="Li Y."/>
            <person name="Pan X."/>
            <person name="You X."/>
            <person name="Zhang Y."/>
            <person name="Yang J."/>
            <person name="Li J."/>
            <person name="Zhang X."/>
            <person name="Liu S."/>
            <person name="Sun C."/>
            <person name="Yang J."/>
            <person name="Shi Q."/>
        </authorList>
    </citation>
    <scope>NUCLEOTIDE SEQUENCE [LARGE SCALE GENOMIC DNA]</scope>
    <source>
        <strain evidence="13">JWS20170419001</strain>
        <tissue evidence="13">Muscle</tissue>
    </source>
</reference>
<dbReference type="Pfam" id="PF08473">
    <property type="entry name" value="VGCC_alpha2"/>
    <property type="match status" value="2"/>
</dbReference>
<evidence type="ECO:0000259" key="12">
    <source>
        <dbReference type="Pfam" id="PF08473"/>
    </source>
</evidence>
<keyword evidence="2" id="KW-0812">Transmembrane</keyword>
<dbReference type="Gene3D" id="3.30.450.20">
    <property type="entry name" value="PAS domain"/>
    <property type="match status" value="1"/>
</dbReference>
<comment type="subcellular location">
    <subcellularLocation>
        <location evidence="1">Membrane</location>
        <topology evidence="1">Single-pass type I membrane protein</topology>
    </subcellularLocation>
</comment>
<keyword evidence="3" id="KW-0479">Metal-binding</keyword>
<organism evidence="13 14">
    <name type="scientific">Bagarius yarrelli</name>
    <name type="common">Goonch</name>
    <name type="synonym">Bagrus yarrelli</name>
    <dbReference type="NCBI Taxonomy" id="175774"/>
    <lineage>
        <taxon>Eukaryota</taxon>
        <taxon>Metazoa</taxon>
        <taxon>Chordata</taxon>
        <taxon>Craniata</taxon>
        <taxon>Vertebrata</taxon>
        <taxon>Euteleostomi</taxon>
        <taxon>Actinopterygii</taxon>
        <taxon>Neopterygii</taxon>
        <taxon>Teleostei</taxon>
        <taxon>Ostariophysi</taxon>
        <taxon>Siluriformes</taxon>
        <taxon>Sisoridae</taxon>
        <taxon>Sisorinae</taxon>
        <taxon>Bagarius</taxon>
    </lineage>
</organism>
<dbReference type="InterPro" id="IPR051173">
    <property type="entry name" value="Ca_channel_alpha-2/delta"/>
</dbReference>
<keyword evidence="6" id="KW-1133">Transmembrane helix</keyword>
<dbReference type="EMBL" id="VCAZ01000299">
    <property type="protein sequence ID" value="TTV91459.1"/>
    <property type="molecule type" value="Genomic_DNA"/>
</dbReference>
<evidence type="ECO:0000256" key="10">
    <source>
        <dbReference type="SAM" id="MobiDB-lite"/>
    </source>
</evidence>
<feature type="domain" description="Voltage-dependent calcium channel alpha-2/delta subunit conserved region" evidence="12">
    <location>
        <begin position="579"/>
        <end position="729"/>
    </location>
</feature>
<evidence type="ECO:0000256" key="9">
    <source>
        <dbReference type="ARBA" id="ARBA00023180"/>
    </source>
</evidence>
<dbReference type="OrthoDB" id="10054666at2759"/>
<evidence type="ECO:0000256" key="6">
    <source>
        <dbReference type="ARBA" id="ARBA00022989"/>
    </source>
</evidence>
<dbReference type="GO" id="GO:0005245">
    <property type="term" value="F:voltage-gated calcium channel activity"/>
    <property type="evidence" value="ECO:0007669"/>
    <property type="project" value="TreeGrafter"/>
</dbReference>
<feature type="domain" description="VWA N-terminal" evidence="11">
    <location>
        <begin position="106"/>
        <end position="147"/>
    </location>
</feature>
<gene>
    <name evidence="13" type="ORF">Baya_16387</name>
</gene>
<keyword evidence="5" id="KW-0106">Calcium</keyword>
<keyword evidence="7" id="KW-0472">Membrane</keyword>
<feature type="domain" description="Voltage-dependent calcium channel alpha-2/delta subunit conserved region" evidence="12">
    <location>
        <begin position="374"/>
        <end position="577"/>
    </location>
</feature>
<keyword evidence="4" id="KW-0732">Signal</keyword>
<keyword evidence="14" id="KW-1185">Reference proteome</keyword>
<evidence type="ECO:0000256" key="8">
    <source>
        <dbReference type="ARBA" id="ARBA00023157"/>
    </source>
</evidence>
<evidence type="ECO:0000259" key="11">
    <source>
        <dbReference type="Pfam" id="PF08399"/>
    </source>
</evidence>
<protein>
    <submittedName>
        <fullName evidence="13">Voltage-dependent calcium channel subunit alpha-2/delta-2</fullName>
    </submittedName>
</protein>
<proteinExistence type="predicted"/>